<evidence type="ECO:0000256" key="1">
    <source>
        <dbReference type="SAM" id="MobiDB-lite"/>
    </source>
</evidence>
<evidence type="ECO:0000313" key="3">
    <source>
        <dbReference type="Proteomes" id="UP000006426"/>
    </source>
</evidence>
<dbReference type="EMBL" id="CP031226">
    <property type="protein sequence ID" value="AXH60197.1"/>
    <property type="molecule type" value="Genomic_DNA"/>
</dbReference>
<keyword evidence="2" id="KW-0614">Plasmid</keyword>
<proteinExistence type="predicted"/>
<dbReference type="Proteomes" id="UP000006426">
    <property type="component" value="Plasmid pmppla107"/>
</dbReference>
<evidence type="ECO:0000313" key="2">
    <source>
        <dbReference type="EMBL" id="AXH60197.1"/>
    </source>
</evidence>
<accession>A0AAD0PWV5</accession>
<dbReference type="AlphaFoldDB" id="A0AAD0PWV5"/>
<feature type="region of interest" description="Disordered" evidence="1">
    <location>
        <begin position="45"/>
        <end position="70"/>
    </location>
</feature>
<sequence>MTKQPMRCCASFATREIRLEFVQRIFLGDTAPKNMLRFSYANLDQKNQKSRWAGRSKSTQETSSLEKKPM</sequence>
<protein>
    <submittedName>
        <fullName evidence="2">Uncharacterized protein</fullName>
    </submittedName>
</protein>
<reference evidence="2 3" key="1">
    <citation type="journal article" date="2011" name="PLoS Pathog.">
        <title>Dynamic evolution of pathogenicity revealed by sequencing and comparative genomics of 19 Pseudomonas syringae isolates.</title>
        <authorList>
            <person name="Baltrus D.A."/>
            <person name="Nishimura M.T."/>
            <person name="Romanchuk A."/>
            <person name="Chang J.H."/>
            <person name="Mukhtar M.S."/>
            <person name="Cherkis K."/>
            <person name="Roach J."/>
            <person name="Grant S.R."/>
            <person name="Jones C.D."/>
            <person name="Dangl J.L."/>
        </authorList>
    </citation>
    <scope>NUCLEOTIDE SEQUENCE [LARGE SCALE GENOMIC DNA]</scope>
    <source>
        <strain evidence="2 3">M301315</strain>
    </source>
</reference>
<organism evidence="2 3">
    <name type="scientific">Pseudomonas amygdali pv. lachrymans str. M301315</name>
    <dbReference type="NCBI Taxonomy" id="629260"/>
    <lineage>
        <taxon>Bacteria</taxon>
        <taxon>Pseudomonadati</taxon>
        <taxon>Pseudomonadota</taxon>
        <taxon>Gammaproteobacteria</taxon>
        <taxon>Pseudomonadales</taxon>
        <taxon>Pseudomonadaceae</taxon>
        <taxon>Pseudomonas</taxon>
        <taxon>Pseudomonas amygdali</taxon>
    </lineage>
</organism>
<name>A0AAD0PWV5_PSEAV</name>
<geneLocation type="plasmid" evidence="3">
    <name>pmppla107</name>
</geneLocation>
<gene>
    <name evidence="2" type="ORF">PLA107_033975</name>
</gene>